<dbReference type="Proteomes" id="UP000432464">
    <property type="component" value="Unassembled WGS sequence"/>
</dbReference>
<gene>
    <name evidence="1" type="ORF">GLP40_23815</name>
</gene>
<proteinExistence type="predicted"/>
<dbReference type="AlphaFoldDB" id="A0A6I3L5P4"/>
<dbReference type="EMBL" id="WMBB01000011">
    <property type="protein sequence ID" value="MTE15786.1"/>
    <property type="molecule type" value="Genomic_DNA"/>
</dbReference>
<evidence type="ECO:0000313" key="1">
    <source>
        <dbReference type="EMBL" id="MTE15786.1"/>
    </source>
</evidence>
<reference evidence="1 2" key="1">
    <citation type="submission" date="2019-11" db="EMBL/GenBank/DDBJ databases">
        <title>Nocardia sp. nov. CT2-14 isolated from soil.</title>
        <authorList>
            <person name="Kanchanasin P."/>
            <person name="Tanasupawat S."/>
            <person name="Yuki M."/>
            <person name="Kudo T."/>
        </authorList>
    </citation>
    <scope>NUCLEOTIDE SEQUENCE [LARGE SCALE GENOMIC DNA]</scope>
    <source>
        <strain evidence="1 2">CT2-14</strain>
    </source>
</reference>
<evidence type="ECO:0000313" key="2">
    <source>
        <dbReference type="Proteomes" id="UP000432464"/>
    </source>
</evidence>
<dbReference type="RefSeq" id="WP_154790214.1">
    <property type="nucleotide sequence ID" value="NZ_WMBB01000011.1"/>
</dbReference>
<comment type="caution">
    <text evidence="1">The sequence shown here is derived from an EMBL/GenBank/DDBJ whole genome shotgun (WGS) entry which is preliminary data.</text>
</comment>
<sequence length="121" mass="12308">MAELFAGSISAAAAGAHVGAAQNGSHDAGGVGAGVWGSSKCAEFTSNRIAMAIPSTAADAVATTPQLSLGNVMTLVPSWRVRKITSALAGDRDNCDKMVLRNQFPVMAALGPLRNSLAIRL</sequence>
<accession>A0A6I3L5P4</accession>
<protein>
    <submittedName>
        <fullName evidence="1">Uncharacterized protein</fullName>
    </submittedName>
</protein>
<keyword evidence="2" id="KW-1185">Reference proteome</keyword>
<organism evidence="1 2">
    <name type="scientific">Nocardia aurantiaca</name>
    <dbReference type="NCBI Taxonomy" id="2675850"/>
    <lineage>
        <taxon>Bacteria</taxon>
        <taxon>Bacillati</taxon>
        <taxon>Actinomycetota</taxon>
        <taxon>Actinomycetes</taxon>
        <taxon>Mycobacteriales</taxon>
        <taxon>Nocardiaceae</taxon>
        <taxon>Nocardia</taxon>
    </lineage>
</organism>
<name>A0A6I3L5P4_9NOCA</name>